<name>A0A176VN81_MARPO</name>
<reference evidence="1" key="1">
    <citation type="submission" date="2016-03" db="EMBL/GenBank/DDBJ databases">
        <title>Mechanisms controlling the formation of the plant cell surface in tip-growing cells are functionally conserved among land plants.</title>
        <authorList>
            <person name="Honkanen S."/>
            <person name="Jones V.A."/>
            <person name="Morieri G."/>
            <person name="Champion C."/>
            <person name="Hetherington A.J."/>
            <person name="Kelly S."/>
            <person name="Saint-Marcoux D."/>
            <person name="Proust H."/>
            <person name="Prescott H."/>
            <person name="Dolan L."/>
        </authorList>
    </citation>
    <scope>NUCLEOTIDE SEQUENCE [LARGE SCALE GENOMIC DNA]</scope>
    <source>
        <tissue evidence="1">Whole gametophyte</tissue>
    </source>
</reference>
<accession>A0A176VN81</accession>
<sequence length="128" mass="14535">MILESQGRFQEATGCRRQGMAVPAQPDGSLHFQGPRHVDRSQAHRLTLPATVDHGLRQRKSVDASSFVGSRSRRRWTDRQLVVLTDAFLPKVIAPLPKDFRTIVRRPAHCFFPDIVKEKFPMVPLVLP</sequence>
<organism evidence="1 2">
    <name type="scientific">Marchantia polymorpha subsp. ruderalis</name>
    <dbReference type="NCBI Taxonomy" id="1480154"/>
    <lineage>
        <taxon>Eukaryota</taxon>
        <taxon>Viridiplantae</taxon>
        <taxon>Streptophyta</taxon>
        <taxon>Embryophyta</taxon>
        <taxon>Marchantiophyta</taxon>
        <taxon>Marchantiopsida</taxon>
        <taxon>Marchantiidae</taxon>
        <taxon>Marchantiales</taxon>
        <taxon>Marchantiaceae</taxon>
        <taxon>Marchantia</taxon>
    </lineage>
</organism>
<comment type="caution">
    <text evidence="1">The sequence shown here is derived from an EMBL/GenBank/DDBJ whole genome shotgun (WGS) entry which is preliminary data.</text>
</comment>
<keyword evidence="2" id="KW-1185">Reference proteome</keyword>
<gene>
    <name evidence="1" type="ORF">AXG93_2550s1200</name>
</gene>
<dbReference type="AlphaFoldDB" id="A0A176VN81"/>
<protein>
    <submittedName>
        <fullName evidence="1">Uncharacterized protein</fullName>
    </submittedName>
</protein>
<dbReference type="EMBL" id="LVLJ01003342">
    <property type="protein sequence ID" value="OAE21782.1"/>
    <property type="molecule type" value="Genomic_DNA"/>
</dbReference>
<proteinExistence type="predicted"/>
<evidence type="ECO:0000313" key="1">
    <source>
        <dbReference type="EMBL" id="OAE21782.1"/>
    </source>
</evidence>
<dbReference type="Proteomes" id="UP000077202">
    <property type="component" value="Unassembled WGS sequence"/>
</dbReference>
<evidence type="ECO:0000313" key="2">
    <source>
        <dbReference type="Proteomes" id="UP000077202"/>
    </source>
</evidence>